<proteinExistence type="predicted"/>
<evidence type="ECO:0000313" key="3">
    <source>
        <dbReference type="Proteomes" id="UP000824988"/>
    </source>
</evidence>
<dbReference type="AlphaFoldDB" id="A0A8D4VLG8"/>
<name>A0A8D4VLG8_9GAMM</name>
<organism evidence="2 3">
    <name type="scientific">Methylogaea oryzae</name>
    <dbReference type="NCBI Taxonomy" id="1295382"/>
    <lineage>
        <taxon>Bacteria</taxon>
        <taxon>Pseudomonadati</taxon>
        <taxon>Pseudomonadota</taxon>
        <taxon>Gammaproteobacteria</taxon>
        <taxon>Methylococcales</taxon>
        <taxon>Methylococcaceae</taxon>
        <taxon>Methylogaea</taxon>
    </lineage>
</organism>
<sequence length="170" mass="18625">MKTRCPACGAATSLDALINHDEARAALMTALQLPAPLGKPLIRYLALFRPATRDLSWDRVATLLGELLPMIQAAQIQRDGVAWSAPLEVWAAALEEMQQRHAKKPFNTPLKSHGYLLEIIAGKGEKAAAKKEAQREERRRERPEGKRANRTTSVADAVSGLRGALKGEKP</sequence>
<dbReference type="KEGG" id="moz:MoryE10_03330"/>
<gene>
    <name evidence="2" type="ORF">MoryE10_03330</name>
</gene>
<accession>A0A8D4VLG8</accession>
<protein>
    <recommendedName>
        <fullName evidence="4">DUF2752 domain-containing protein</fullName>
    </recommendedName>
</protein>
<evidence type="ECO:0008006" key="4">
    <source>
        <dbReference type="Google" id="ProtNLM"/>
    </source>
</evidence>
<evidence type="ECO:0000313" key="2">
    <source>
        <dbReference type="EMBL" id="BBL69727.1"/>
    </source>
</evidence>
<dbReference type="Proteomes" id="UP000824988">
    <property type="component" value="Chromosome"/>
</dbReference>
<reference evidence="2" key="1">
    <citation type="submission" date="2019-06" db="EMBL/GenBank/DDBJ databases">
        <title>Complete genome sequence of Methylogaea oryzae strain JCM16910.</title>
        <authorList>
            <person name="Asakawa S."/>
        </authorList>
    </citation>
    <scope>NUCLEOTIDE SEQUENCE</scope>
    <source>
        <strain evidence="2">E10</strain>
    </source>
</reference>
<evidence type="ECO:0000256" key="1">
    <source>
        <dbReference type="SAM" id="MobiDB-lite"/>
    </source>
</evidence>
<feature type="region of interest" description="Disordered" evidence="1">
    <location>
        <begin position="124"/>
        <end position="170"/>
    </location>
</feature>
<feature type="compositionally biased region" description="Basic and acidic residues" evidence="1">
    <location>
        <begin position="124"/>
        <end position="147"/>
    </location>
</feature>
<dbReference type="EMBL" id="AP019782">
    <property type="protein sequence ID" value="BBL69727.1"/>
    <property type="molecule type" value="Genomic_DNA"/>
</dbReference>
<keyword evidence="3" id="KW-1185">Reference proteome</keyword>
<dbReference type="RefSeq" id="WP_221048022.1">
    <property type="nucleotide sequence ID" value="NZ_AP019782.1"/>
</dbReference>